<dbReference type="AlphaFoldDB" id="A0A6B0UB09"/>
<name>A0A6B0UB09_IXORI</name>
<evidence type="ECO:0000256" key="1">
    <source>
        <dbReference type="SAM" id="SignalP"/>
    </source>
</evidence>
<feature type="chain" id="PRO_5025501450" evidence="1">
    <location>
        <begin position="27"/>
        <end position="88"/>
    </location>
</feature>
<protein>
    <submittedName>
        <fullName evidence="2">Putative secreted protein</fullName>
    </submittedName>
</protein>
<reference evidence="2" key="1">
    <citation type="submission" date="2019-12" db="EMBL/GenBank/DDBJ databases">
        <title>An insight into the sialome of adult female Ixodes ricinus ticks feeding for 6 days.</title>
        <authorList>
            <person name="Perner J."/>
            <person name="Ribeiro J.M.C."/>
        </authorList>
    </citation>
    <scope>NUCLEOTIDE SEQUENCE</scope>
    <source>
        <strain evidence="2">Semi-engorged</strain>
        <tissue evidence="2">Salivary glands</tissue>
    </source>
</reference>
<feature type="signal peptide" evidence="1">
    <location>
        <begin position="1"/>
        <end position="26"/>
    </location>
</feature>
<accession>A0A6B0UB09</accession>
<proteinExistence type="predicted"/>
<evidence type="ECO:0000313" key="2">
    <source>
        <dbReference type="EMBL" id="MXU85890.1"/>
    </source>
</evidence>
<sequence length="88" mass="9853">MCVRSDFLRVRVLALTFGVTHTPIDAQDTQHELHKKPHKDVFYLGLGKEFQTEFDADDCLCQHDGTKHPTLGSNSPASRVCYVAVVLP</sequence>
<keyword evidence="1" id="KW-0732">Signal</keyword>
<dbReference type="EMBL" id="GIFC01003807">
    <property type="protein sequence ID" value="MXU85890.1"/>
    <property type="molecule type" value="Transcribed_RNA"/>
</dbReference>
<organism evidence="2">
    <name type="scientific">Ixodes ricinus</name>
    <name type="common">Common tick</name>
    <name type="synonym">Acarus ricinus</name>
    <dbReference type="NCBI Taxonomy" id="34613"/>
    <lineage>
        <taxon>Eukaryota</taxon>
        <taxon>Metazoa</taxon>
        <taxon>Ecdysozoa</taxon>
        <taxon>Arthropoda</taxon>
        <taxon>Chelicerata</taxon>
        <taxon>Arachnida</taxon>
        <taxon>Acari</taxon>
        <taxon>Parasitiformes</taxon>
        <taxon>Ixodida</taxon>
        <taxon>Ixodoidea</taxon>
        <taxon>Ixodidae</taxon>
        <taxon>Ixodinae</taxon>
        <taxon>Ixodes</taxon>
    </lineage>
</organism>